<proteinExistence type="predicted"/>
<reference evidence="1 2" key="1">
    <citation type="submission" date="2024-01" db="EMBL/GenBank/DDBJ databases">
        <title>The complete chloroplast genome sequence of Lithospermum erythrorhizon: insights into the phylogenetic relationship among Boraginaceae species and the maternal lineages of purple gromwells.</title>
        <authorList>
            <person name="Okada T."/>
            <person name="Watanabe K."/>
        </authorList>
    </citation>
    <scope>NUCLEOTIDE SEQUENCE [LARGE SCALE GENOMIC DNA]</scope>
</reference>
<evidence type="ECO:0000313" key="2">
    <source>
        <dbReference type="Proteomes" id="UP001454036"/>
    </source>
</evidence>
<organism evidence="1 2">
    <name type="scientific">Lithospermum erythrorhizon</name>
    <name type="common">Purple gromwell</name>
    <name type="synonym">Lithospermum officinale var. erythrorhizon</name>
    <dbReference type="NCBI Taxonomy" id="34254"/>
    <lineage>
        <taxon>Eukaryota</taxon>
        <taxon>Viridiplantae</taxon>
        <taxon>Streptophyta</taxon>
        <taxon>Embryophyta</taxon>
        <taxon>Tracheophyta</taxon>
        <taxon>Spermatophyta</taxon>
        <taxon>Magnoliopsida</taxon>
        <taxon>eudicotyledons</taxon>
        <taxon>Gunneridae</taxon>
        <taxon>Pentapetalae</taxon>
        <taxon>asterids</taxon>
        <taxon>lamiids</taxon>
        <taxon>Boraginales</taxon>
        <taxon>Boraginaceae</taxon>
        <taxon>Boraginoideae</taxon>
        <taxon>Lithospermeae</taxon>
        <taxon>Lithospermum</taxon>
    </lineage>
</organism>
<sequence>MAAKVIRLITFMMILKVKKKKISVELLKMERKKISMELLKMERKNISMELLKLMLPNATHIATITKHPKSFPGLLKVNTYECKSSASQQL</sequence>
<keyword evidence="2" id="KW-1185">Reference proteome</keyword>
<evidence type="ECO:0000313" key="1">
    <source>
        <dbReference type="EMBL" id="GAA0174290.1"/>
    </source>
</evidence>
<dbReference type="AlphaFoldDB" id="A0AAV3RGN6"/>
<protein>
    <submittedName>
        <fullName evidence="1">Uncharacterized protein</fullName>
    </submittedName>
</protein>
<comment type="caution">
    <text evidence="1">The sequence shown here is derived from an EMBL/GenBank/DDBJ whole genome shotgun (WGS) entry which is preliminary data.</text>
</comment>
<name>A0AAV3RGN6_LITER</name>
<gene>
    <name evidence="1" type="ORF">LIER_41694</name>
</gene>
<dbReference type="Proteomes" id="UP001454036">
    <property type="component" value="Unassembled WGS sequence"/>
</dbReference>
<dbReference type="EMBL" id="BAABME010026667">
    <property type="protein sequence ID" value="GAA0174290.1"/>
    <property type="molecule type" value="Genomic_DNA"/>
</dbReference>
<accession>A0AAV3RGN6</accession>